<dbReference type="InterPro" id="IPR049427">
    <property type="entry name" value="Acyl-ACP_TE_C"/>
</dbReference>
<comment type="caution">
    <text evidence="10">The sequence shown here is derived from an EMBL/GenBank/DDBJ whole genome shotgun (WGS) entry which is preliminary data.</text>
</comment>
<dbReference type="PANTHER" id="PTHR31727:SF6">
    <property type="entry name" value="OLEOYL-ACYL CARRIER PROTEIN THIOESTERASE 1, CHLOROPLASTIC"/>
    <property type="match status" value="1"/>
</dbReference>
<evidence type="ECO:0000256" key="4">
    <source>
        <dbReference type="ARBA" id="ARBA00022832"/>
    </source>
</evidence>
<evidence type="ECO:0000256" key="6">
    <source>
        <dbReference type="ARBA" id="ARBA00023098"/>
    </source>
</evidence>
<feature type="domain" description="Acyl-ACP thioesterase N-terminal hotdog" evidence="8">
    <location>
        <begin position="4"/>
        <end position="128"/>
    </location>
</feature>
<feature type="domain" description="Acyl-ACP thioesterase-like C-terminal" evidence="9">
    <location>
        <begin position="155"/>
        <end position="236"/>
    </location>
</feature>
<dbReference type="InterPro" id="IPR029069">
    <property type="entry name" value="HotDog_dom_sf"/>
</dbReference>
<dbReference type="Pfam" id="PF20791">
    <property type="entry name" value="Acyl-ACP_TE_C"/>
    <property type="match status" value="1"/>
</dbReference>
<dbReference type="SUPFAM" id="SSF54637">
    <property type="entry name" value="Thioesterase/thiol ester dehydrase-isomerase"/>
    <property type="match status" value="2"/>
</dbReference>
<keyword evidence="3" id="KW-0378">Hydrolase</keyword>
<evidence type="ECO:0008006" key="12">
    <source>
        <dbReference type="Google" id="ProtNLM"/>
    </source>
</evidence>
<dbReference type="GO" id="GO:0000036">
    <property type="term" value="F:acyl carrier activity"/>
    <property type="evidence" value="ECO:0007669"/>
    <property type="project" value="TreeGrafter"/>
</dbReference>
<organism evidence="10 11">
    <name type="scientific">Holzapfeliella floricola DSM 23037 = JCM 16512</name>
    <dbReference type="NCBI Taxonomy" id="1423744"/>
    <lineage>
        <taxon>Bacteria</taxon>
        <taxon>Bacillati</taxon>
        <taxon>Bacillota</taxon>
        <taxon>Bacilli</taxon>
        <taxon>Lactobacillales</taxon>
        <taxon>Lactobacillaceae</taxon>
        <taxon>Holzapfeliella</taxon>
    </lineage>
</organism>
<dbReference type="Proteomes" id="UP000051378">
    <property type="component" value="Unassembled WGS sequence"/>
</dbReference>
<keyword evidence="4" id="KW-0276">Fatty acid metabolism</keyword>
<evidence type="ECO:0000256" key="2">
    <source>
        <dbReference type="ARBA" id="ARBA00022516"/>
    </source>
</evidence>
<dbReference type="PANTHER" id="PTHR31727">
    <property type="entry name" value="OLEOYL-ACYL CARRIER PROTEIN THIOESTERASE 1, CHLOROPLASTIC"/>
    <property type="match status" value="1"/>
</dbReference>
<dbReference type="GO" id="GO:0016297">
    <property type="term" value="F:fatty acyl-[ACP] hydrolase activity"/>
    <property type="evidence" value="ECO:0007669"/>
    <property type="project" value="InterPro"/>
</dbReference>
<dbReference type="RefSeq" id="WP_056974480.1">
    <property type="nucleotide sequence ID" value="NZ_AYZL01000016.1"/>
</dbReference>
<evidence type="ECO:0000259" key="9">
    <source>
        <dbReference type="Pfam" id="PF20791"/>
    </source>
</evidence>
<protein>
    <recommendedName>
        <fullName evidence="12">Acyl-ACP thioesterase</fullName>
    </recommendedName>
</protein>
<dbReference type="Gene3D" id="3.10.129.10">
    <property type="entry name" value="Hotdog Thioesterase"/>
    <property type="match status" value="1"/>
</dbReference>
<dbReference type="OrthoDB" id="9801517at2"/>
<dbReference type="AlphaFoldDB" id="A0A0R2DUK3"/>
<evidence type="ECO:0000256" key="7">
    <source>
        <dbReference type="ARBA" id="ARBA00023160"/>
    </source>
</evidence>
<keyword evidence="11" id="KW-1185">Reference proteome</keyword>
<dbReference type="PATRIC" id="fig|1423744.4.peg.324"/>
<keyword evidence="5" id="KW-0809">Transit peptide</keyword>
<keyword evidence="2" id="KW-0444">Lipid biosynthesis</keyword>
<dbReference type="STRING" id="1423744.FC86_GL000317"/>
<evidence type="ECO:0000259" key="8">
    <source>
        <dbReference type="Pfam" id="PF01643"/>
    </source>
</evidence>
<evidence type="ECO:0000256" key="3">
    <source>
        <dbReference type="ARBA" id="ARBA00022801"/>
    </source>
</evidence>
<dbReference type="InterPro" id="IPR002864">
    <property type="entry name" value="Acyl-ACP_thioesterase_NHD"/>
</dbReference>
<comment type="similarity">
    <text evidence="1">Belongs to the acyl-ACP thioesterase family.</text>
</comment>
<keyword evidence="7" id="KW-0275">Fatty acid biosynthesis</keyword>
<proteinExistence type="inferred from homology"/>
<dbReference type="CDD" id="cd00586">
    <property type="entry name" value="4HBT"/>
    <property type="match status" value="1"/>
</dbReference>
<keyword evidence="6" id="KW-0443">Lipid metabolism</keyword>
<evidence type="ECO:0000256" key="1">
    <source>
        <dbReference type="ARBA" id="ARBA00006500"/>
    </source>
</evidence>
<accession>A0A0R2DUK3</accession>
<dbReference type="InterPro" id="IPR045023">
    <property type="entry name" value="FATA/B"/>
</dbReference>
<evidence type="ECO:0000313" key="11">
    <source>
        <dbReference type="Proteomes" id="UP000051378"/>
    </source>
</evidence>
<dbReference type="EMBL" id="AYZL01000016">
    <property type="protein sequence ID" value="KRN04220.1"/>
    <property type="molecule type" value="Genomic_DNA"/>
</dbReference>
<dbReference type="Pfam" id="PF01643">
    <property type="entry name" value="Acyl-ACP_TE"/>
    <property type="match status" value="1"/>
</dbReference>
<reference evidence="10 11" key="1">
    <citation type="journal article" date="2015" name="Genome Announc.">
        <title>Expanding the biotechnology potential of lactobacilli through comparative genomics of 213 strains and associated genera.</title>
        <authorList>
            <person name="Sun Z."/>
            <person name="Harris H.M."/>
            <person name="McCann A."/>
            <person name="Guo C."/>
            <person name="Argimon S."/>
            <person name="Zhang W."/>
            <person name="Yang X."/>
            <person name="Jeffery I.B."/>
            <person name="Cooney J.C."/>
            <person name="Kagawa T.F."/>
            <person name="Liu W."/>
            <person name="Song Y."/>
            <person name="Salvetti E."/>
            <person name="Wrobel A."/>
            <person name="Rasinkangas P."/>
            <person name="Parkhill J."/>
            <person name="Rea M.C."/>
            <person name="O'Sullivan O."/>
            <person name="Ritari J."/>
            <person name="Douillard F.P."/>
            <person name="Paul Ross R."/>
            <person name="Yang R."/>
            <person name="Briner A.E."/>
            <person name="Felis G.E."/>
            <person name="de Vos W.M."/>
            <person name="Barrangou R."/>
            <person name="Klaenhammer T.R."/>
            <person name="Caufield P.W."/>
            <person name="Cui Y."/>
            <person name="Zhang H."/>
            <person name="O'Toole P.W."/>
        </authorList>
    </citation>
    <scope>NUCLEOTIDE SEQUENCE [LARGE SCALE GENOMIC DNA]</scope>
    <source>
        <strain evidence="10 11">DSM 23037</strain>
    </source>
</reference>
<sequence length="242" mass="28664">MPLYYEKKHQVQFYEVDITSQLTLSSLLNLVIAASGEHLEEIGVSSEELISRHLGWVVTQYHMSIKKMPEKGQTIYIKTAAMAYNRYFCYRSYWLYNEDHEELIEINSVWIMLDLNTRKMVPSDPEIMLKTGAEEIRRPQKFPRIKLPKEQLVADKSYFVEYFNIDENEHVSNAHYFDWMISSLPLSFIKSNHIKSLDIKYEHEILYHDSPKSYVHFNQENNRSYHKLANGNLTAAECVIQW</sequence>
<evidence type="ECO:0000313" key="10">
    <source>
        <dbReference type="EMBL" id="KRN04220.1"/>
    </source>
</evidence>
<evidence type="ECO:0000256" key="5">
    <source>
        <dbReference type="ARBA" id="ARBA00022946"/>
    </source>
</evidence>
<name>A0A0R2DUK3_9LACO</name>
<gene>
    <name evidence="10" type="ORF">FC86_GL000317</name>
</gene>